<keyword evidence="3" id="KW-1185">Reference proteome</keyword>
<dbReference type="STRING" id="7209.A0A1I7VBC0"/>
<dbReference type="WBParaSite" id="EN70_11916">
    <property type="protein sequence ID" value="EN70_11916"/>
    <property type="gene ID" value="EN70_11916"/>
</dbReference>
<feature type="chain" id="PRO_5009309935" description="Abnormal cell migration protein 18-like fibronectin type I domain-containing protein" evidence="1">
    <location>
        <begin position="17"/>
        <end position="138"/>
    </location>
</feature>
<evidence type="ECO:0000256" key="1">
    <source>
        <dbReference type="SAM" id="SignalP"/>
    </source>
</evidence>
<evidence type="ECO:0000259" key="2">
    <source>
        <dbReference type="Pfam" id="PF23003"/>
    </source>
</evidence>
<evidence type="ECO:0000313" key="4">
    <source>
        <dbReference type="WBParaSite" id="EN70_11916"/>
    </source>
</evidence>
<dbReference type="AlphaFoldDB" id="A0A1I7VBC0"/>
<reference evidence="4" key="2">
    <citation type="submission" date="2016-11" db="UniProtKB">
        <authorList>
            <consortium name="WormBaseParasite"/>
        </authorList>
    </citation>
    <scope>IDENTIFICATION</scope>
</reference>
<accession>A0A1I7VBC0</accession>
<dbReference type="Pfam" id="PF23003">
    <property type="entry name" value="Fn1_2"/>
    <property type="match status" value="1"/>
</dbReference>
<dbReference type="InterPro" id="IPR055119">
    <property type="entry name" value="Mig18_Fn1"/>
</dbReference>
<dbReference type="OrthoDB" id="5846929at2759"/>
<name>A0A1I7VBC0_LOALO</name>
<dbReference type="eggNOG" id="ENOG502SWI8">
    <property type="taxonomic scope" value="Eukaryota"/>
</dbReference>
<feature type="domain" description="Abnormal cell migration protein 18-like fibronectin type I" evidence="2">
    <location>
        <begin position="52"/>
        <end position="114"/>
    </location>
</feature>
<keyword evidence="1" id="KW-0732">Signal</keyword>
<sequence>MLRIYLSATILLTVECAGLTKISTNITAWLASPRDSPMIILQANQMIPVTIDCQQNGKAYKEGETWFTGHLLYKCMKFGAYTIIGCRTRNGRSMIIGETYIDDYIAHQCFEDNSKIYYREFPCDIPEQPLCGSLKQES</sequence>
<proteinExistence type="predicted"/>
<reference evidence="3" key="1">
    <citation type="submission" date="2012-04" db="EMBL/GenBank/DDBJ databases">
        <title>The Genome Sequence of Loa loa.</title>
        <authorList>
            <consortium name="The Broad Institute Genome Sequencing Platform"/>
            <consortium name="Broad Institute Genome Sequencing Center for Infectious Disease"/>
            <person name="Nutman T.B."/>
            <person name="Fink D.L."/>
            <person name="Russ C."/>
            <person name="Young S."/>
            <person name="Zeng Q."/>
            <person name="Gargeya S."/>
            <person name="Alvarado L."/>
            <person name="Berlin A."/>
            <person name="Chapman S.B."/>
            <person name="Chen Z."/>
            <person name="Freedman E."/>
            <person name="Gellesch M."/>
            <person name="Goldberg J."/>
            <person name="Griggs A."/>
            <person name="Gujja S."/>
            <person name="Heilman E.R."/>
            <person name="Heiman D."/>
            <person name="Howarth C."/>
            <person name="Mehta T."/>
            <person name="Neiman D."/>
            <person name="Pearson M."/>
            <person name="Roberts A."/>
            <person name="Saif S."/>
            <person name="Shea T."/>
            <person name="Shenoy N."/>
            <person name="Sisk P."/>
            <person name="Stolte C."/>
            <person name="Sykes S."/>
            <person name="White J."/>
            <person name="Yandava C."/>
            <person name="Haas B."/>
            <person name="Henn M.R."/>
            <person name="Nusbaum C."/>
            <person name="Birren B."/>
        </authorList>
    </citation>
    <scope>NUCLEOTIDE SEQUENCE [LARGE SCALE GENOMIC DNA]</scope>
</reference>
<protein>
    <recommendedName>
        <fullName evidence="2">Abnormal cell migration protein 18-like fibronectin type I domain-containing protein</fullName>
    </recommendedName>
</protein>
<dbReference type="Proteomes" id="UP000095285">
    <property type="component" value="Unassembled WGS sequence"/>
</dbReference>
<feature type="signal peptide" evidence="1">
    <location>
        <begin position="1"/>
        <end position="16"/>
    </location>
</feature>
<evidence type="ECO:0000313" key="3">
    <source>
        <dbReference type="Proteomes" id="UP000095285"/>
    </source>
</evidence>
<organism evidence="3 4">
    <name type="scientific">Loa loa</name>
    <name type="common">Eye worm</name>
    <name type="synonym">Filaria loa</name>
    <dbReference type="NCBI Taxonomy" id="7209"/>
    <lineage>
        <taxon>Eukaryota</taxon>
        <taxon>Metazoa</taxon>
        <taxon>Ecdysozoa</taxon>
        <taxon>Nematoda</taxon>
        <taxon>Chromadorea</taxon>
        <taxon>Rhabditida</taxon>
        <taxon>Spirurina</taxon>
        <taxon>Spiruromorpha</taxon>
        <taxon>Filarioidea</taxon>
        <taxon>Onchocercidae</taxon>
        <taxon>Loa</taxon>
    </lineage>
</organism>
<gene>
    <name evidence="4" type="primary">LOAG_12632</name>
</gene>